<evidence type="ECO:0000256" key="1">
    <source>
        <dbReference type="ARBA" id="ARBA00022829"/>
    </source>
</evidence>
<reference evidence="4 5" key="1">
    <citation type="submission" date="2016-09" db="EMBL/GenBank/DDBJ databases">
        <title>Complete genome sequence of Actinomyces hongkongensis HKU8.</title>
        <authorList>
            <person name="Gao Y.-X."/>
            <person name="Zhou Y.-Y."/>
            <person name="Xie Y."/>
            <person name="Wang M."/>
            <person name="Wang S.-J."/>
            <person name="Shen S.-G."/>
        </authorList>
    </citation>
    <scope>NUCLEOTIDE SEQUENCE [LARGE SCALE GENOMIC DNA]</scope>
    <source>
        <strain evidence="4 5">HKU8</strain>
    </source>
</reference>
<evidence type="ECO:0000313" key="4">
    <source>
        <dbReference type="EMBL" id="AOS46528.1"/>
    </source>
</evidence>
<dbReference type="EMBL" id="CP017298">
    <property type="protein sequence ID" value="AOS46528.1"/>
    <property type="molecule type" value="Genomic_DNA"/>
</dbReference>
<evidence type="ECO:0000256" key="3">
    <source>
        <dbReference type="SAM" id="MobiDB-lite"/>
    </source>
</evidence>
<dbReference type="GO" id="GO:0007059">
    <property type="term" value="P:chromosome segregation"/>
    <property type="evidence" value="ECO:0007669"/>
    <property type="project" value="UniProtKB-KW"/>
</dbReference>
<evidence type="ECO:0000256" key="2">
    <source>
        <dbReference type="ARBA" id="ARBA00044777"/>
    </source>
</evidence>
<dbReference type="KEGG" id="phon:BH719_00280"/>
<dbReference type="PANTHER" id="PTHR33969">
    <property type="entry name" value="SEGREGATION AND CONDENSATION PROTEIN A"/>
    <property type="match status" value="1"/>
</dbReference>
<dbReference type="Gene3D" id="6.10.250.2410">
    <property type="match status" value="1"/>
</dbReference>
<evidence type="ECO:0000313" key="5">
    <source>
        <dbReference type="Proteomes" id="UP000095214"/>
    </source>
</evidence>
<dbReference type="Proteomes" id="UP000095214">
    <property type="component" value="Chromosome"/>
</dbReference>
<accession>A0A1D8B049</accession>
<dbReference type="AlphaFoldDB" id="A0A1D8B049"/>
<dbReference type="Pfam" id="PF02616">
    <property type="entry name" value="SMC_ScpA"/>
    <property type="match status" value="1"/>
</dbReference>
<dbReference type="PANTHER" id="PTHR33969:SF2">
    <property type="entry name" value="SEGREGATION AND CONDENSATION PROTEIN A"/>
    <property type="match status" value="1"/>
</dbReference>
<dbReference type="InterPro" id="IPR003768">
    <property type="entry name" value="ScpA"/>
</dbReference>
<sequence length="320" mass="33805">MATPPEADGTAPEGDRDDRFQVRLDVFEGPFDLLLQLIARKRLDISEVALARVTDEFIAHMRAFPDLSRATEFLVVAATLLDMKAAHLLPRLDDGPDAAAEDLEARDLLFSRLLQYRAFKTAAAQVAACLERFGAYTPRAAPLEARFAALLPELVWTTTPGDLARMAADALTRTEPSVEVAHLHDPVVPVAEQARIVAERLAAQGSATFESLVADACARAVVVARFLALLELYRRGAVDFAQDQPLGELTMVWTGGGEACAGIDDTYEGGPAWGDGDGGTAAVPGGETTAGDAAMASGETAPPTEAASDEEDGGRRSSGG</sequence>
<dbReference type="OrthoDB" id="9811016at2"/>
<protein>
    <recommendedName>
        <fullName evidence="2">Segregation and condensation protein A</fullName>
    </recommendedName>
</protein>
<organism evidence="4 5">
    <name type="scientific">Pauljensenia hongkongensis</name>
    <dbReference type="NCBI Taxonomy" id="178339"/>
    <lineage>
        <taxon>Bacteria</taxon>
        <taxon>Bacillati</taxon>
        <taxon>Actinomycetota</taxon>
        <taxon>Actinomycetes</taxon>
        <taxon>Actinomycetales</taxon>
        <taxon>Actinomycetaceae</taxon>
        <taxon>Pauljensenia</taxon>
    </lineage>
</organism>
<proteinExistence type="predicted"/>
<dbReference type="STRING" id="178339.BH719_00280"/>
<dbReference type="RefSeq" id="WP_009399720.1">
    <property type="nucleotide sequence ID" value="NZ_CP017298.1"/>
</dbReference>
<feature type="region of interest" description="Disordered" evidence="3">
    <location>
        <begin position="270"/>
        <end position="320"/>
    </location>
</feature>
<name>A0A1D8B049_9ACTO</name>
<keyword evidence="5" id="KW-1185">Reference proteome</keyword>
<gene>
    <name evidence="4" type="ORF">BH719_00280</name>
</gene>
<keyword evidence="1" id="KW-0159">Chromosome partition</keyword>